<organism evidence="1 2">
    <name type="scientific">Paralvinella palmiformis</name>
    <dbReference type="NCBI Taxonomy" id="53620"/>
    <lineage>
        <taxon>Eukaryota</taxon>
        <taxon>Metazoa</taxon>
        <taxon>Spiralia</taxon>
        <taxon>Lophotrochozoa</taxon>
        <taxon>Annelida</taxon>
        <taxon>Polychaeta</taxon>
        <taxon>Sedentaria</taxon>
        <taxon>Canalipalpata</taxon>
        <taxon>Terebellida</taxon>
        <taxon>Terebelliformia</taxon>
        <taxon>Alvinellidae</taxon>
        <taxon>Paralvinella</taxon>
    </lineage>
</organism>
<dbReference type="Gene3D" id="3.10.100.10">
    <property type="entry name" value="Mannose-Binding Protein A, subunit A"/>
    <property type="match status" value="1"/>
</dbReference>
<keyword evidence="2" id="KW-1185">Reference proteome</keyword>
<protein>
    <submittedName>
        <fullName evidence="1">Uncharacterized protein</fullName>
    </submittedName>
</protein>
<dbReference type="InterPro" id="IPR016186">
    <property type="entry name" value="C-type_lectin-like/link_sf"/>
</dbReference>
<evidence type="ECO:0000313" key="1">
    <source>
        <dbReference type="EMBL" id="KAK2138583.1"/>
    </source>
</evidence>
<proteinExistence type="predicted"/>
<name>A0AAD9IQM6_9ANNE</name>
<comment type="caution">
    <text evidence="1">The sequence shown here is derived from an EMBL/GenBank/DDBJ whole genome shotgun (WGS) entry which is preliminary data.</text>
</comment>
<dbReference type="InterPro" id="IPR016187">
    <property type="entry name" value="CTDL_fold"/>
</dbReference>
<accession>A0AAD9IQM6</accession>
<dbReference type="SUPFAM" id="SSF56436">
    <property type="entry name" value="C-type lectin-like"/>
    <property type="match status" value="1"/>
</dbReference>
<dbReference type="EMBL" id="JAODUP010002761">
    <property type="protein sequence ID" value="KAK2138583.1"/>
    <property type="molecule type" value="Genomic_DNA"/>
</dbReference>
<gene>
    <name evidence="1" type="ORF">LSH36_2772g00009</name>
</gene>
<evidence type="ECO:0000313" key="2">
    <source>
        <dbReference type="Proteomes" id="UP001208570"/>
    </source>
</evidence>
<dbReference type="Proteomes" id="UP001208570">
    <property type="component" value="Unassembled WGS sequence"/>
</dbReference>
<reference evidence="1" key="1">
    <citation type="journal article" date="2023" name="Mol. Biol. Evol.">
        <title>Third-Generation Sequencing Reveals the Adaptive Role of the Epigenome in Three Deep-Sea Polychaetes.</title>
        <authorList>
            <person name="Perez M."/>
            <person name="Aroh O."/>
            <person name="Sun Y."/>
            <person name="Lan Y."/>
            <person name="Juniper S.K."/>
            <person name="Young C.R."/>
            <person name="Angers B."/>
            <person name="Qian P.Y."/>
        </authorList>
    </citation>
    <scope>NUCLEOTIDE SEQUENCE</scope>
    <source>
        <strain evidence="1">P08H-3</strain>
    </source>
</reference>
<dbReference type="AlphaFoldDB" id="A0AAD9IQM6"/>
<sequence length="109" mass="12347">MTWNQSPETRSSEGLELAKIASSRIQIGVEGLLLDLPESTLIQIWIGGRRSTDDEWKCIKGTKFDKQDSTPEGYPEICHEKHPCKLLRQQKPFDRGNGSILPHNGIIYI</sequence>